<reference evidence="2 3" key="1">
    <citation type="journal article" date="2015" name="Genome Biol. Evol.">
        <title>Comparative Genomics of a Bacterivorous Green Alga Reveals Evolutionary Causalities and Consequences of Phago-Mixotrophic Mode of Nutrition.</title>
        <authorList>
            <person name="Burns J.A."/>
            <person name="Paasch A."/>
            <person name="Narechania A."/>
            <person name="Kim E."/>
        </authorList>
    </citation>
    <scope>NUCLEOTIDE SEQUENCE [LARGE SCALE GENOMIC DNA]</scope>
    <source>
        <strain evidence="2 3">PLY_AMNH</strain>
    </source>
</reference>
<sequence length="153" mass="16432">MDACGAMAFELKDGVHRAGIDPTCQEYMLFEAVLRVGVFKETHARSQKDPSSGAGPSQQGVTIEVMGSGAEAGSLQQPVSASAPGSAPSEALTMRALHITQLAREAIYKTGKALLWDLEGELGELQCDNQDVVETLRHPTSRNIKLVQLIQRL</sequence>
<dbReference type="Proteomes" id="UP001190700">
    <property type="component" value="Unassembled WGS sequence"/>
</dbReference>
<comment type="caution">
    <text evidence="2">The sequence shown here is derived from an EMBL/GenBank/DDBJ whole genome shotgun (WGS) entry which is preliminary data.</text>
</comment>
<keyword evidence="3" id="KW-1185">Reference proteome</keyword>
<evidence type="ECO:0000313" key="3">
    <source>
        <dbReference type="Proteomes" id="UP001190700"/>
    </source>
</evidence>
<accession>A0AAE0L7P5</accession>
<feature type="region of interest" description="Disordered" evidence="1">
    <location>
        <begin position="44"/>
        <end position="87"/>
    </location>
</feature>
<dbReference type="EMBL" id="LGRX02007536">
    <property type="protein sequence ID" value="KAK3274775.1"/>
    <property type="molecule type" value="Genomic_DNA"/>
</dbReference>
<organism evidence="2 3">
    <name type="scientific">Cymbomonas tetramitiformis</name>
    <dbReference type="NCBI Taxonomy" id="36881"/>
    <lineage>
        <taxon>Eukaryota</taxon>
        <taxon>Viridiplantae</taxon>
        <taxon>Chlorophyta</taxon>
        <taxon>Pyramimonadophyceae</taxon>
        <taxon>Pyramimonadales</taxon>
        <taxon>Pyramimonadaceae</taxon>
        <taxon>Cymbomonas</taxon>
    </lineage>
</organism>
<gene>
    <name evidence="2" type="ORF">CYMTET_17060</name>
</gene>
<feature type="compositionally biased region" description="Low complexity" evidence="1">
    <location>
        <begin position="78"/>
        <end position="87"/>
    </location>
</feature>
<dbReference type="AlphaFoldDB" id="A0AAE0L7P5"/>
<proteinExistence type="predicted"/>
<name>A0AAE0L7P5_9CHLO</name>
<evidence type="ECO:0000313" key="2">
    <source>
        <dbReference type="EMBL" id="KAK3274775.1"/>
    </source>
</evidence>
<evidence type="ECO:0000256" key="1">
    <source>
        <dbReference type="SAM" id="MobiDB-lite"/>
    </source>
</evidence>
<protein>
    <submittedName>
        <fullName evidence="2">Uncharacterized protein</fullName>
    </submittedName>
</protein>